<comment type="caution">
    <text evidence="1">The sequence shown here is derived from an EMBL/GenBank/DDBJ whole genome shotgun (WGS) entry which is preliminary data.</text>
</comment>
<dbReference type="AlphaFoldDB" id="A0A972GSZ8"/>
<evidence type="ECO:0000313" key="2">
    <source>
        <dbReference type="Proteomes" id="UP000641588"/>
    </source>
</evidence>
<dbReference type="Proteomes" id="UP000641588">
    <property type="component" value="Unassembled WGS sequence"/>
</dbReference>
<gene>
    <name evidence="1" type="ORF">GC093_11770</name>
</gene>
<keyword evidence="2" id="KW-1185">Reference proteome</keyword>
<name>A0A972GSZ8_9BACL</name>
<dbReference type="EMBL" id="WHOD01000051">
    <property type="protein sequence ID" value="NOU93899.1"/>
    <property type="molecule type" value="Genomic_DNA"/>
</dbReference>
<reference evidence="1" key="1">
    <citation type="submission" date="2019-10" db="EMBL/GenBank/DDBJ databases">
        <title>Description of Paenibacillus glebae sp. nov.</title>
        <authorList>
            <person name="Carlier A."/>
            <person name="Qi S."/>
        </authorList>
    </citation>
    <scope>NUCLEOTIDE SEQUENCE</scope>
    <source>
        <strain evidence="1">LMG 31456</strain>
    </source>
</reference>
<protein>
    <submittedName>
        <fullName evidence="1">Uncharacterized protein</fullName>
    </submittedName>
</protein>
<dbReference type="RefSeq" id="WP_171652103.1">
    <property type="nucleotide sequence ID" value="NZ_WHOD01000051.1"/>
</dbReference>
<evidence type="ECO:0000313" key="1">
    <source>
        <dbReference type="EMBL" id="NOU93899.1"/>
    </source>
</evidence>
<organism evidence="1 2">
    <name type="scientific">Paenibacillus foliorum</name>
    <dbReference type="NCBI Taxonomy" id="2654974"/>
    <lineage>
        <taxon>Bacteria</taxon>
        <taxon>Bacillati</taxon>
        <taxon>Bacillota</taxon>
        <taxon>Bacilli</taxon>
        <taxon>Bacillales</taxon>
        <taxon>Paenibacillaceae</taxon>
        <taxon>Paenibacillus</taxon>
    </lineage>
</organism>
<accession>A0A972GSZ8</accession>
<sequence>MSHLTEIIDNHNNLDGVFSIVKHYGVSAEFVTDALVQRFEQIQKNDDESEDNTQEEKAYCDEILNTLNQYYARL</sequence>
<proteinExistence type="predicted"/>